<dbReference type="AlphaFoldDB" id="A0A1H5ZMI7"/>
<dbReference type="InterPro" id="IPR016032">
    <property type="entry name" value="Sig_transdc_resp-reg_C-effctor"/>
</dbReference>
<feature type="transmembrane region" description="Helical" evidence="2">
    <location>
        <begin position="424"/>
        <end position="444"/>
    </location>
</feature>
<sequence length="629" mass="73468">MARFLRLTKLYYLKKELRKTNPTYLSTTMRKLLLVLFIVCHTVMAQDLLKGTREVIKEIERFDLKNQDDKAIQLIENALKNPANTTDDLILLKSHLSGKYFEIDSLKLGSQLVDEVMELSKNTQSPVSKALAYRARAYMNSVLNLSDLVIKDSKEGLKLLEHVEGEDRMKYFLNYLIYAVYSGWNESDKMEEYINLCKRYAVQSGDPNLIANVHLGQASVYINRYRKEKQKADLDSNYKHLQAAYKLFQDHPEQVSSNTFVVVSVNLANNLLEFSTAPLEERRVQAYRYLDAAEVELKNNRARFSRWINIYGIRSEFAMKQGNLALAEQYLIEAVSRVQGRRDNSLLKLEYTVYKALVSLSEKKGDLQSALNYQKTAEKILSDNFNQQMIMSAQKLDIQYEIEKKDEQLKLLTETASLRQRQNYLYGGLAILAILGLAFMFRSYHFKLRYSIEREKKLAKDKEDAQRQAEMQMQLEKEEQARLKAEQDLLELKHQQLQKEALANSLIIEHKNDMLKQIKTKLQDGDPRDVQKLLREETMLNADFEDIKWQIQQLHPTFFQQLIEKATQKLTPLDLRYCAYIYLQMSTKQIAQVLHVEAQSVRMFKYRLKQKFGLPKESDLETFLQEVGV</sequence>
<keyword evidence="2" id="KW-0812">Transmembrane</keyword>
<proteinExistence type="predicted"/>
<organism evidence="3 4">
    <name type="scientific">Sphingobacterium lactis</name>
    <dbReference type="NCBI Taxonomy" id="797291"/>
    <lineage>
        <taxon>Bacteria</taxon>
        <taxon>Pseudomonadati</taxon>
        <taxon>Bacteroidota</taxon>
        <taxon>Sphingobacteriia</taxon>
        <taxon>Sphingobacteriales</taxon>
        <taxon>Sphingobacteriaceae</taxon>
        <taxon>Sphingobacterium</taxon>
    </lineage>
</organism>
<keyword evidence="1" id="KW-0175">Coiled coil</keyword>
<reference evidence="4" key="1">
    <citation type="submission" date="2016-10" db="EMBL/GenBank/DDBJ databases">
        <authorList>
            <person name="Varghese N."/>
            <person name="Submissions S."/>
        </authorList>
    </citation>
    <scope>NUCLEOTIDE SEQUENCE [LARGE SCALE GENOMIC DNA]</scope>
    <source>
        <strain evidence="4">DSM 22361</strain>
    </source>
</reference>
<feature type="coiled-coil region" evidence="1">
    <location>
        <begin position="452"/>
        <end position="500"/>
    </location>
</feature>
<dbReference type="Proteomes" id="UP000236731">
    <property type="component" value="Unassembled WGS sequence"/>
</dbReference>
<dbReference type="EMBL" id="FNUT01000007">
    <property type="protein sequence ID" value="SEG37432.1"/>
    <property type="molecule type" value="Genomic_DNA"/>
</dbReference>
<name>A0A1H5ZMI7_9SPHI</name>
<evidence type="ECO:0008006" key="5">
    <source>
        <dbReference type="Google" id="ProtNLM"/>
    </source>
</evidence>
<accession>A0A1H5ZMI7</accession>
<gene>
    <name evidence="3" type="ORF">SAMN05421877_10779</name>
</gene>
<keyword evidence="2" id="KW-1133">Transmembrane helix</keyword>
<keyword evidence="2" id="KW-0472">Membrane</keyword>
<keyword evidence="4" id="KW-1185">Reference proteome</keyword>
<dbReference type="GO" id="GO:0006355">
    <property type="term" value="P:regulation of DNA-templated transcription"/>
    <property type="evidence" value="ECO:0007669"/>
    <property type="project" value="InterPro"/>
</dbReference>
<evidence type="ECO:0000256" key="1">
    <source>
        <dbReference type="SAM" id="Coils"/>
    </source>
</evidence>
<evidence type="ECO:0000313" key="4">
    <source>
        <dbReference type="Proteomes" id="UP000236731"/>
    </source>
</evidence>
<dbReference type="GO" id="GO:0003677">
    <property type="term" value="F:DNA binding"/>
    <property type="evidence" value="ECO:0007669"/>
    <property type="project" value="InterPro"/>
</dbReference>
<protein>
    <recommendedName>
        <fullName evidence="5">HTH luxR-type domain-containing protein</fullName>
    </recommendedName>
</protein>
<evidence type="ECO:0000256" key="2">
    <source>
        <dbReference type="SAM" id="Phobius"/>
    </source>
</evidence>
<evidence type="ECO:0000313" key="3">
    <source>
        <dbReference type="EMBL" id="SEG37432.1"/>
    </source>
</evidence>
<dbReference type="SUPFAM" id="SSF46894">
    <property type="entry name" value="C-terminal effector domain of the bipartite response regulators"/>
    <property type="match status" value="1"/>
</dbReference>